<dbReference type="InterPro" id="IPR015879">
    <property type="entry name" value="Ring_hydroxy_dOase_asu_C_dom"/>
</dbReference>
<keyword evidence="3" id="KW-0479">Metal-binding</keyword>
<evidence type="ECO:0000313" key="8">
    <source>
        <dbReference type="EMBL" id="SVA25398.1"/>
    </source>
</evidence>
<name>A0A381UCR9_9ZZZZ</name>
<keyword evidence="2" id="KW-0001">2Fe-2S</keyword>
<evidence type="ECO:0000256" key="1">
    <source>
        <dbReference type="ARBA" id="ARBA00001962"/>
    </source>
</evidence>
<evidence type="ECO:0000256" key="6">
    <source>
        <dbReference type="ARBA" id="ARBA00023014"/>
    </source>
</evidence>
<dbReference type="GO" id="GO:0005506">
    <property type="term" value="F:iron ion binding"/>
    <property type="evidence" value="ECO:0007669"/>
    <property type="project" value="InterPro"/>
</dbReference>
<proteinExistence type="predicted"/>
<dbReference type="CDD" id="cd00680">
    <property type="entry name" value="RHO_alpha_C"/>
    <property type="match status" value="1"/>
</dbReference>
<dbReference type="Gene3D" id="3.90.380.10">
    <property type="entry name" value="Naphthalene 1,2-dioxygenase Alpha Subunit, Chain A, domain 1"/>
    <property type="match status" value="2"/>
</dbReference>
<dbReference type="PRINTS" id="PR00090">
    <property type="entry name" value="RNGDIOXGNASE"/>
</dbReference>
<sequence length="394" mass="46246">MNQSIFTIIDKQKLDVVSESIEKAHGLPNECYLNGAYTEIERKKIFEDKWVVIGTASSLPKPGDAKPFDLLGIPLIILRDKKNKIRVFHNVCSHRGYKLLQKPCSLKNILRCPYHSWSYDFTGNLVSTPHLGGMNKHENEQFDKTKSSLKEVRSSIWLDLIMVNISNNEVSFKEYIKPLEDRWSEFWTKEDQELIYHANDYGYFLLEAKCNWKFAIENYCESYHLPWVHPGLNAYSKIDDHYHIQGLPNRFAGQGTVVYNPRFKEGKEFPTFPGWSKEKEQYAEYVALFPNVMLGIHKDHYYAYWLEPVSHNYTKEHMEIYYVGEESATSEKYKDLRRQNYEQWHSIQSEDLMIIEGMQEGRNSPIYNGGNFSPVMDNPTHHFNKWVATNLVDN</sequence>
<evidence type="ECO:0000256" key="4">
    <source>
        <dbReference type="ARBA" id="ARBA00023002"/>
    </source>
</evidence>
<dbReference type="InterPro" id="IPR001663">
    <property type="entry name" value="Rng_hydr_dOase-A"/>
</dbReference>
<keyword evidence="4" id="KW-0560">Oxidoreductase</keyword>
<dbReference type="Pfam" id="PF00355">
    <property type="entry name" value="Rieske"/>
    <property type="match status" value="1"/>
</dbReference>
<dbReference type="Gene3D" id="2.102.10.10">
    <property type="entry name" value="Rieske [2Fe-2S] iron-sulphur domain"/>
    <property type="match status" value="1"/>
</dbReference>
<organism evidence="8">
    <name type="scientific">marine metagenome</name>
    <dbReference type="NCBI Taxonomy" id="408172"/>
    <lineage>
        <taxon>unclassified sequences</taxon>
        <taxon>metagenomes</taxon>
        <taxon>ecological metagenomes</taxon>
    </lineage>
</organism>
<keyword evidence="5" id="KW-0408">Iron</keyword>
<dbReference type="CDD" id="cd03469">
    <property type="entry name" value="Rieske_RO_Alpha_N"/>
    <property type="match status" value="1"/>
</dbReference>
<evidence type="ECO:0000256" key="5">
    <source>
        <dbReference type="ARBA" id="ARBA00023004"/>
    </source>
</evidence>
<dbReference type="PROSITE" id="PS51296">
    <property type="entry name" value="RIESKE"/>
    <property type="match status" value="1"/>
</dbReference>
<dbReference type="EMBL" id="UINC01006087">
    <property type="protein sequence ID" value="SVA25398.1"/>
    <property type="molecule type" value="Genomic_DNA"/>
</dbReference>
<dbReference type="PANTHER" id="PTHR43756">
    <property type="entry name" value="CHOLINE MONOOXYGENASE, CHLOROPLASTIC"/>
    <property type="match status" value="1"/>
</dbReference>
<dbReference type="InterPro" id="IPR017941">
    <property type="entry name" value="Rieske_2Fe-2S"/>
</dbReference>
<dbReference type="GO" id="GO:0051537">
    <property type="term" value="F:2 iron, 2 sulfur cluster binding"/>
    <property type="evidence" value="ECO:0007669"/>
    <property type="project" value="UniProtKB-KW"/>
</dbReference>
<evidence type="ECO:0000256" key="3">
    <source>
        <dbReference type="ARBA" id="ARBA00022723"/>
    </source>
</evidence>
<dbReference type="GO" id="GO:0016491">
    <property type="term" value="F:oxidoreductase activity"/>
    <property type="evidence" value="ECO:0007669"/>
    <property type="project" value="UniProtKB-KW"/>
</dbReference>
<evidence type="ECO:0000256" key="2">
    <source>
        <dbReference type="ARBA" id="ARBA00022714"/>
    </source>
</evidence>
<keyword evidence="6" id="KW-0411">Iron-sulfur</keyword>
<dbReference type="Pfam" id="PF00848">
    <property type="entry name" value="Ring_hydroxyl_A"/>
    <property type="match status" value="1"/>
</dbReference>
<accession>A0A381UCR9</accession>
<dbReference type="SUPFAM" id="SSF50022">
    <property type="entry name" value="ISP domain"/>
    <property type="match status" value="1"/>
</dbReference>
<dbReference type="SUPFAM" id="SSF55961">
    <property type="entry name" value="Bet v1-like"/>
    <property type="match status" value="1"/>
</dbReference>
<dbReference type="InterPro" id="IPR036922">
    <property type="entry name" value="Rieske_2Fe-2S_sf"/>
</dbReference>
<reference evidence="8" key="1">
    <citation type="submission" date="2018-05" db="EMBL/GenBank/DDBJ databases">
        <authorList>
            <person name="Lanie J.A."/>
            <person name="Ng W.-L."/>
            <person name="Kazmierczak K.M."/>
            <person name="Andrzejewski T.M."/>
            <person name="Davidsen T.M."/>
            <person name="Wayne K.J."/>
            <person name="Tettelin H."/>
            <person name="Glass J.I."/>
            <person name="Rusch D."/>
            <person name="Podicherti R."/>
            <person name="Tsui H.-C.T."/>
            <person name="Winkler M.E."/>
        </authorList>
    </citation>
    <scope>NUCLEOTIDE SEQUENCE</scope>
</reference>
<comment type="cofactor">
    <cofactor evidence="1">
        <name>Fe cation</name>
        <dbReference type="ChEBI" id="CHEBI:24875"/>
    </cofactor>
</comment>
<dbReference type="AlphaFoldDB" id="A0A381UCR9"/>
<feature type="domain" description="Rieske" evidence="7">
    <location>
        <begin position="50"/>
        <end position="129"/>
    </location>
</feature>
<evidence type="ECO:0000259" key="7">
    <source>
        <dbReference type="PROSITE" id="PS51296"/>
    </source>
</evidence>
<protein>
    <recommendedName>
        <fullName evidence="7">Rieske domain-containing protein</fullName>
    </recommendedName>
</protein>
<dbReference type="PANTHER" id="PTHR43756:SF5">
    <property type="entry name" value="CHOLINE MONOOXYGENASE, CHLOROPLASTIC"/>
    <property type="match status" value="1"/>
</dbReference>
<gene>
    <name evidence="8" type="ORF">METZ01_LOCUS78252</name>
</gene>